<protein>
    <submittedName>
        <fullName evidence="3">Uncharacterized protein</fullName>
    </submittedName>
</protein>
<reference evidence="3" key="1">
    <citation type="submission" date="2022-11" db="UniProtKB">
        <authorList>
            <consortium name="WormBaseParasite"/>
        </authorList>
    </citation>
    <scope>IDENTIFICATION</scope>
</reference>
<dbReference type="Proteomes" id="UP000887569">
    <property type="component" value="Unplaced"/>
</dbReference>
<keyword evidence="1" id="KW-0732">Signal</keyword>
<sequence>FSCCSFLPLGLVMRWGVRLMWIMTACAWVDGSDGSSLQAVPYHPELYESTKDKENYYMFMSPKVVCDNCTKKEDKYEDPYSLMQRCESIVKGARIAGIDDNLDLTSVAFTLHNMIKDLREEDAPRLIYRHEGRKYELLKKFDDWFGLILPDKTSIIQHGDMILCLISKVGPLFVQMKGCMHKSWNRMIEGSTR</sequence>
<dbReference type="WBParaSite" id="PgR018_g045_t02">
    <property type="protein sequence ID" value="PgR018_g045_t02"/>
    <property type="gene ID" value="PgR018_g045"/>
</dbReference>
<proteinExistence type="predicted"/>
<feature type="chain" id="PRO_5037701312" evidence="1">
    <location>
        <begin position="35"/>
        <end position="193"/>
    </location>
</feature>
<evidence type="ECO:0000256" key="1">
    <source>
        <dbReference type="SAM" id="SignalP"/>
    </source>
</evidence>
<evidence type="ECO:0000313" key="2">
    <source>
        <dbReference type="Proteomes" id="UP000887569"/>
    </source>
</evidence>
<feature type="signal peptide" evidence="1">
    <location>
        <begin position="1"/>
        <end position="34"/>
    </location>
</feature>
<organism evidence="2 3">
    <name type="scientific">Parascaris univalens</name>
    <name type="common">Nematode worm</name>
    <dbReference type="NCBI Taxonomy" id="6257"/>
    <lineage>
        <taxon>Eukaryota</taxon>
        <taxon>Metazoa</taxon>
        <taxon>Ecdysozoa</taxon>
        <taxon>Nematoda</taxon>
        <taxon>Chromadorea</taxon>
        <taxon>Rhabditida</taxon>
        <taxon>Spirurina</taxon>
        <taxon>Ascaridomorpha</taxon>
        <taxon>Ascaridoidea</taxon>
        <taxon>Ascarididae</taxon>
        <taxon>Parascaris</taxon>
    </lineage>
</organism>
<name>A0A915AXV8_PARUN</name>
<keyword evidence="2" id="KW-1185">Reference proteome</keyword>
<accession>A0A915AXV8</accession>
<evidence type="ECO:0000313" key="3">
    <source>
        <dbReference type="WBParaSite" id="PgR018_g045_t02"/>
    </source>
</evidence>
<dbReference type="AlphaFoldDB" id="A0A915AXV8"/>